<reference evidence="1" key="2">
    <citation type="journal article" date="2015" name="Fish Shellfish Immunol.">
        <title>Early steps in the European eel (Anguilla anguilla)-Vibrio vulnificus interaction in the gills: Role of the RtxA13 toxin.</title>
        <authorList>
            <person name="Callol A."/>
            <person name="Pajuelo D."/>
            <person name="Ebbesson L."/>
            <person name="Teles M."/>
            <person name="MacKenzie S."/>
            <person name="Amaro C."/>
        </authorList>
    </citation>
    <scope>NUCLEOTIDE SEQUENCE</scope>
</reference>
<name>A0A0E9VUQ8_ANGAN</name>
<proteinExistence type="predicted"/>
<dbReference type="AlphaFoldDB" id="A0A0E9VUQ8"/>
<protein>
    <submittedName>
        <fullName evidence="1">Uncharacterized protein</fullName>
    </submittedName>
</protein>
<accession>A0A0E9VUQ8</accession>
<dbReference type="EMBL" id="GBXM01026688">
    <property type="protein sequence ID" value="JAH81889.1"/>
    <property type="molecule type" value="Transcribed_RNA"/>
</dbReference>
<sequence>MGMCECVCVFVYTWGVCVYMCV</sequence>
<evidence type="ECO:0000313" key="1">
    <source>
        <dbReference type="EMBL" id="JAH81889.1"/>
    </source>
</evidence>
<organism evidence="1">
    <name type="scientific">Anguilla anguilla</name>
    <name type="common">European freshwater eel</name>
    <name type="synonym">Muraena anguilla</name>
    <dbReference type="NCBI Taxonomy" id="7936"/>
    <lineage>
        <taxon>Eukaryota</taxon>
        <taxon>Metazoa</taxon>
        <taxon>Chordata</taxon>
        <taxon>Craniata</taxon>
        <taxon>Vertebrata</taxon>
        <taxon>Euteleostomi</taxon>
        <taxon>Actinopterygii</taxon>
        <taxon>Neopterygii</taxon>
        <taxon>Teleostei</taxon>
        <taxon>Anguilliformes</taxon>
        <taxon>Anguillidae</taxon>
        <taxon>Anguilla</taxon>
    </lineage>
</organism>
<reference evidence="1" key="1">
    <citation type="submission" date="2014-11" db="EMBL/GenBank/DDBJ databases">
        <authorList>
            <person name="Amaro Gonzalez C."/>
        </authorList>
    </citation>
    <scope>NUCLEOTIDE SEQUENCE</scope>
</reference>